<feature type="chain" id="PRO_5036723530" evidence="1">
    <location>
        <begin position="44"/>
        <end position="346"/>
    </location>
</feature>
<sequence length="346" mass="36844">MMSEKLRNGEMTMKSAKLAKTLTAAALTLTLLAVPVSSTVVHAADQVTSSSTSANSTSQTHTLKKSYVVYGAGAADKGKLSQVLAVGDDFTTLTATADDYQKYINPNDSTTNAAMVSSVSIVPTDPGSGVQVNVKKFNGDNNITKVTAQQYAMVAQMAGVTDVTITVSANRPVSGESALTGVYKAIATDGVDLNSQNTQSANQMLGATNGAIAANKDDGSYPGKLMAAVGDTTKSINQQKKQGETPTKTTIQTTLNQNLQERNIYNQTKNYTGPIINALVQFNNSPISSSKDYSSHVNDTIKNVKNSSGDIMNKAKKFLNSADGQAAQQKALSWWDKFINWLRNWF</sequence>
<organism evidence="2 3">
    <name type="scientific">Limosilactobacillus pontis DSM 8475</name>
    <dbReference type="NCBI Taxonomy" id="1423794"/>
    <lineage>
        <taxon>Bacteria</taxon>
        <taxon>Bacillati</taxon>
        <taxon>Bacillota</taxon>
        <taxon>Bacilli</taxon>
        <taxon>Lactobacillales</taxon>
        <taxon>Lactobacillaceae</taxon>
        <taxon>Limosilactobacillus</taxon>
    </lineage>
</organism>
<feature type="signal peptide" evidence="1">
    <location>
        <begin position="1"/>
        <end position="43"/>
    </location>
</feature>
<dbReference type="EMBL" id="AZGO01000060">
    <property type="protein sequence ID" value="KRM35653.1"/>
    <property type="molecule type" value="Genomic_DNA"/>
</dbReference>
<reference evidence="2 3" key="1">
    <citation type="journal article" date="2015" name="Genome Announc.">
        <title>Expanding the biotechnology potential of lactobacilli through comparative genomics of 213 strains and associated genera.</title>
        <authorList>
            <person name="Sun Z."/>
            <person name="Harris H.M."/>
            <person name="McCann A."/>
            <person name="Guo C."/>
            <person name="Argimon S."/>
            <person name="Zhang W."/>
            <person name="Yang X."/>
            <person name="Jeffery I.B."/>
            <person name="Cooney J.C."/>
            <person name="Kagawa T.F."/>
            <person name="Liu W."/>
            <person name="Song Y."/>
            <person name="Salvetti E."/>
            <person name="Wrobel A."/>
            <person name="Rasinkangas P."/>
            <person name="Parkhill J."/>
            <person name="Rea M.C."/>
            <person name="O'Sullivan O."/>
            <person name="Ritari J."/>
            <person name="Douillard F.P."/>
            <person name="Paul Ross R."/>
            <person name="Yang R."/>
            <person name="Briner A.E."/>
            <person name="Felis G.E."/>
            <person name="de Vos W.M."/>
            <person name="Barrangou R."/>
            <person name="Klaenhammer T.R."/>
            <person name="Caufield P.W."/>
            <person name="Cui Y."/>
            <person name="Zhang H."/>
            <person name="O'Toole P.W."/>
        </authorList>
    </citation>
    <scope>NUCLEOTIDE SEQUENCE [LARGE SCALE GENOMIC DNA]</scope>
    <source>
        <strain evidence="2 3">DSM 8475</strain>
    </source>
</reference>
<dbReference type="AlphaFoldDB" id="A0A922PU09"/>
<accession>A0A922PU09</accession>
<dbReference type="Pfam" id="PF06207">
    <property type="entry name" value="DUF1002"/>
    <property type="match status" value="1"/>
</dbReference>
<comment type="caution">
    <text evidence="2">The sequence shown here is derived from an EMBL/GenBank/DDBJ whole genome shotgun (WGS) entry which is preliminary data.</text>
</comment>
<keyword evidence="1" id="KW-0732">Signal</keyword>
<name>A0A922PU09_9LACO</name>
<evidence type="ECO:0000256" key="1">
    <source>
        <dbReference type="SAM" id="SignalP"/>
    </source>
</evidence>
<proteinExistence type="predicted"/>
<dbReference type="InterPro" id="IPR009343">
    <property type="entry name" value="DUF1002"/>
</dbReference>
<evidence type="ECO:0000313" key="3">
    <source>
        <dbReference type="Proteomes" id="UP000051085"/>
    </source>
</evidence>
<dbReference type="Proteomes" id="UP000051085">
    <property type="component" value="Unassembled WGS sequence"/>
</dbReference>
<evidence type="ECO:0000313" key="2">
    <source>
        <dbReference type="EMBL" id="KRM35653.1"/>
    </source>
</evidence>
<gene>
    <name evidence="2" type="ORF">FD34_GL000538</name>
</gene>
<protein>
    <submittedName>
        <fullName evidence="2">Inosine-5-monophosphate dehydrogenase</fullName>
    </submittedName>
</protein>